<dbReference type="EMBL" id="ML977514">
    <property type="protein sequence ID" value="KAF2126315.1"/>
    <property type="molecule type" value="Genomic_DNA"/>
</dbReference>
<accession>A0A6A6A568</accession>
<evidence type="ECO:0000256" key="1">
    <source>
        <dbReference type="SAM" id="MobiDB-lite"/>
    </source>
</evidence>
<keyword evidence="2" id="KW-1133">Transmembrane helix</keyword>
<evidence type="ECO:0000256" key="2">
    <source>
        <dbReference type="SAM" id="Phobius"/>
    </source>
</evidence>
<keyword evidence="2" id="KW-0472">Membrane</keyword>
<proteinExistence type="predicted"/>
<name>A0A6A6A568_9PLEO</name>
<feature type="chain" id="PRO_5025346122" evidence="3">
    <location>
        <begin position="26"/>
        <end position="170"/>
    </location>
</feature>
<keyword evidence="3" id="KW-0732">Signal</keyword>
<reference evidence="4" key="1">
    <citation type="journal article" date="2020" name="Stud. Mycol.">
        <title>101 Dothideomycetes genomes: a test case for predicting lifestyles and emergence of pathogens.</title>
        <authorList>
            <person name="Haridas S."/>
            <person name="Albert R."/>
            <person name="Binder M."/>
            <person name="Bloem J."/>
            <person name="Labutti K."/>
            <person name="Salamov A."/>
            <person name="Andreopoulos B."/>
            <person name="Baker S."/>
            <person name="Barry K."/>
            <person name="Bills G."/>
            <person name="Bluhm B."/>
            <person name="Cannon C."/>
            <person name="Castanera R."/>
            <person name="Culley D."/>
            <person name="Daum C."/>
            <person name="Ezra D."/>
            <person name="Gonzalez J."/>
            <person name="Henrissat B."/>
            <person name="Kuo A."/>
            <person name="Liang C."/>
            <person name="Lipzen A."/>
            <person name="Lutzoni F."/>
            <person name="Magnuson J."/>
            <person name="Mondo S."/>
            <person name="Nolan M."/>
            <person name="Ohm R."/>
            <person name="Pangilinan J."/>
            <person name="Park H.-J."/>
            <person name="Ramirez L."/>
            <person name="Alfaro M."/>
            <person name="Sun H."/>
            <person name="Tritt A."/>
            <person name="Yoshinaga Y."/>
            <person name="Zwiers L.-H."/>
            <person name="Turgeon B."/>
            <person name="Goodwin S."/>
            <person name="Spatafora J."/>
            <person name="Crous P."/>
            <person name="Grigoriev I."/>
        </authorList>
    </citation>
    <scope>NUCLEOTIDE SEQUENCE</scope>
    <source>
        <strain evidence="4">CBS 119687</strain>
    </source>
</reference>
<gene>
    <name evidence="4" type="ORF">P153DRAFT_359957</name>
</gene>
<feature type="signal peptide" evidence="3">
    <location>
        <begin position="1"/>
        <end position="25"/>
    </location>
</feature>
<keyword evidence="2" id="KW-0812">Transmembrane</keyword>
<keyword evidence="5" id="KW-1185">Reference proteome</keyword>
<evidence type="ECO:0000313" key="5">
    <source>
        <dbReference type="Proteomes" id="UP000799771"/>
    </source>
</evidence>
<sequence length="170" mass="18371">MLRGICISVWAIMFLILAAASKVVGAPVGQPLTKRMSTESIVGIAVGAPTVLIGTAAFVVALMHFLREKDHRVEGQEDPSSVRDRRQQTSIPEAFADGRSSDSSASRLCWRKVRSSGRRTSDRTRQEEGASALDSNFGSAVLSEYNDVHSLVATERDVWAIPISDNAQVG</sequence>
<protein>
    <submittedName>
        <fullName evidence="4">Uncharacterized protein</fullName>
    </submittedName>
</protein>
<dbReference type="AlphaFoldDB" id="A0A6A6A568"/>
<evidence type="ECO:0000256" key="3">
    <source>
        <dbReference type="SAM" id="SignalP"/>
    </source>
</evidence>
<feature type="compositionally biased region" description="Basic and acidic residues" evidence="1">
    <location>
        <begin position="72"/>
        <end position="87"/>
    </location>
</feature>
<dbReference type="RefSeq" id="XP_033520707.1">
    <property type="nucleotide sequence ID" value="XM_033666887.1"/>
</dbReference>
<feature type="transmembrane region" description="Helical" evidence="2">
    <location>
        <begin position="41"/>
        <end position="66"/>
    </location>
</feature>
<organism evidence="4 5">
    <name type="scientific">Dothidotthia symphoricarpi CBS 119687</name>
    <dbReference type="NCBI Taxonomy" id="1392245"/>
    <lineage>
        <taxon>Eukaryota</taxon>
        <taxon>Fungi</taxon>
        <taxon>Dikarya</taxon>
        <taxon>Ascomycota</taxon>
        <taxon>Pezizomycotina</taxon>
        <taxon>Dothideomycetes</taxon>
        <taxon>Pleosporomycetidae</taxon>
        <taxon>Pleosporales</taxon>
        <taxon>Dothidotthiaceae</taxon>
        <taxon>Dothidotthia</taxon>
    </lineage>
</organism>
<dbReference type="GeneID" id="54407319"/>
<feature type="region of interest" description="Disordered" evidence="1">
    <location>
        <begin position="72"/>
        <end position="104"/>
    </location>
</feature>
<evidence type="ECO:0000313" key="4">
    <source>
        <dbReference type="EMBL" id="KAF2126315.1"/>
    </source>
</evidence>
<dbReference type="Proteomes" id="UP000799771">
    <property type="component" value="Unassembled WGS sequence"/>
</dbReference>